<feature type="chain" id="PRO_5036895027" evidence="9">
    <location>
        <begin position="28"/>
        <end position="521"/>
    </location>
</feature>
<dbReference type="Gene3D" id="3.40.50.200">
    <property type="entry name" value="Peptidase S8/S53 domain"/>
    <property type="match status" value="1"/>
</dbReference>
<keyword evidence="6 8" id="KW-0720">Serine protease</keyword>
<evidence type="ECO:0000256" key="2">
    <source>
        <dbReference type="ARBA" id="ARBA00022512"/>
    </source>
</evidence>
<evidence type="ECO:0000256" key="3">
    <source>
        <dbReference type="ARBA" id="ARBA00022670"/>
    </source>
</evidence>
<evidence type="ECO:0000256" key="5">
    <source>
        <dbReference type="ARBA" id="ARBA00022801"/>
    </source>
</evidence>
<dbReference type="Pfam" id="PF02225">
    <property type="entry name" value="PA"/>
    <property type="match status" value="1"/>
</dbReference>
<evidence type="ECO:0000256" key="6">
    <source>
        <dbReference type="ARBA" id="ARBA00022825"/>
    </source>
</evidence>
<evidence type="ECO:0000259" key="10">
    <source>
        <dbReference type="Pfam" id="PF00082"/>
    </source>
</evidence>
<dbReference type="GO" id="GO:0004252">
    <property type="term" value="F:serine-type endopeptidase activity"/>
    <property type="evidence" value="ECO:0007669"/>
    <property type="project" value="UniProtKB-UniRule"/>
</dbReference>
<dbReference type="Gene3D" id="3.50.30.30">
    <property type="match status" value="1"/>
</dbReference>
<gene>
    <name evidence="13" type="ORF">JYB88_05095</name>
</gene>
<keyword evidence="2" id="KW-0134">Cell wall</keyword>
<keyword evidence="9" id="KW-0732">Signal</keyword>
<comment type="similarity">
    <text evidence="1 8">Belongs to the peptidase S8 family.</text>
</comment>
<accession>A0A975ALQ0</accession>
<dbReference type="PROSITE" id="PS51892">
    <property type="entry name" value="SUBTILASE"/>
    <property type="match status" value="1"/>
</dbReference>
<dbReference type="CDD" id="cd07477">
    <property type="entry name" value="Peptidases_S8_Subtilisin_subset"/>
    <property type="match status" value="1"/>
</dbReference>
<dbReference type="InterPro" id="IPR034202">
    <property type="entry name" value="Subtilisin_Carlsberg-like"/>
</dbReference>
<dbReference type="AlphaFoldDB" id="A0A975ALQ0"/>
<proteinExistence type="inferred from homology"/>
<dbReference type="RefSeq" id="WP_207325695.1">
    <property type="nucleotide sequence ID" value="NZ_CP071504.1"/>
</dbReference>
<protein>
    <submittedName>
        <fullName evidence="13">S8 family serine peptidase</fullName>
    </submittedName>
</protein>
<evidence type="ECO:0000313" key="14">
    <source>
        <dbReference type="Proteomes" id="UP000663281"/>
    </source>
</evidence>
<feature type="domain" description="Peptidase S8/S53" evidence="10">
    <location>
        <begin position="118"/>
        <end position="337"/>
    </location>
</feature>
<dbReference type="InterPro" id="IPR003137">
    <property type="entry name" value="PA_domain"/>
</dbReference>
<keyword evidence="3 8" id="KW-0645">Protease</keyword>
<evidence type="ECO:0000313" key="13">
    <source>
        <dbReference type="EMBL" id="QSX31021.1"/>
    </source>
</evidence>
<dbReference type="InterPro" id="IPR054399">
    <property type="entry name" value="Fervidolysin-like_N_prodom"/>
</dbReference>
<reference evidence="13 14" key="1">
    <citation type="submission" date="2021-03" db="EMBL/GenBank/DDBJ databases">
        <title>Novel species identification of genus Shewanella.</title>
        <authorList>
            <person name="Liu G."/>
            <person name="Zhang Q."/>
        </authorList>
    </citation>
    <scope>NUCLEOTIDE SEQUENCE [LARGE SCALE GENOMIC DNA]</scope>
    <source>
        <strain evidence="13 14">FJAT-53726</strain>
    </source>
</reference>
<feature type="domain" description="PA" evidence="11">
    <location>
        <begin position="343"/>
        <end position="410"/>
    </location>
</feature>
<dbReference type="SUPFAM" id="SSF52743">
    <property type="entry name" value="Subtilisin-like"/>
    <property type="match status" value="1"/>
</dbReference>
<dbReference type="PROSITE" id="PS00138">
    <property type="entry name" value="SUBTILASE_SER"/>
    <property type="match status" value="1"/>
</dbReference>
<dbReference type="EMBL" id="CP071504">
    <property type="protein sequence ID" value="QSX31021.1"/>
    <property type="molecule type" value="Genomic_DNA"/>
</dbReference>
<feature type="signal peptide" evidence="9">
    <location>
        <begin position="1"/>
        <end position="27"/>
    </location>
</feature>
<sequence>MQALLKPSAAAVTLALSSLTLGMHANAAEQERVIVKFKEGKGPSVMAQLHAQGGKMELDLSRHGAAAFTLPAQAIKGLANNPNVEYVEADVKRFPMAQVVPYGIPMVQADQLSDSAASNMTVCIIDSGYELAHEDLSGNQVTGTNDPGTGNWFTDENHHGTHVAGTIAAMNNNVGVVGVNPNGHLNLHIVKVFNADGWGYSSSLVSALDRCEDAGAKVVNMSLGGSLKSRTEDTAFAAAESRGVLSIAAAGNDGNTRHSYPASYNSVVSVAAIDSNKVVADFSQKTSQVELSGPGVGVLSSVPTGTALVASTQVAGSAYESIGMEGSPTGSASGMLADCGTGESTCNANGQVCLIQRGVISFAEKVQACEAGGGVAAIIYNNVAGALNGTLGGVATGIPSVGVSDVDGAAMLAAVGSNASVAIGAGNYAYFDGTSMATPHVAGVAALVWSHHPQCSNVQIRNVLRATAEDLGVAGRDDSYGYGLVQAKDAVDYITANGCDGASGGSGGGTGGCKGKNCKAQ</sequence>
<dbReference type="InterPro" id="IPR037045">
    <property type="entry name" value="S8pro/Inhibitor_I9_sf"/>
</dbReference>
<keyword evidence="5 8" id="KW-0378">Hydrolase</keyword>
<evidence type="ECO:0000256" key="4">
    <source>
        <dbReference type="ARBA" id="ARBA00022723"/>
    </source>
</evidence>
<dbReference type="PANTHER" id="PTHR43806">
    <property type="entry name" value="PEPTIDASE S8"/>
    <property type="match status" value="1"/>
</dbReference>
<dbReference type="PRINTS" id="PR00723">
    <property type="entry name" value="SUBTILISIN"/>
</dbReference>
<keyword evidence="2" id="KW-0964">Secreted</keyword>
<feature type="active site" description="Charge relay system" evidence="7 8">
    <location>
        <position position="126"/>
    </location>
</feature>
<dbReference type="Pfam" id="PF00082">
    <property type="entry name" value="Peptidase_S8"/>
    <property type="match status" value="2"/>
</dbReference>
<dbReference type="GO" id="GO:0005615">
    <property type="term" value="C:extracellular space"/>
    <property type="evidence" value="ECO:0007669"/>
    <property type="project" value="TreeGrafter"/>
</dbReference>
<feature type="domain" description="Peptidase S8/S53" evidence="10">
    <location>
        <begin position="420"/>
        <end position="483"/>
    </location>
</feature>
<name>A0A975ALQ0_9GAMM</name>
<dbReference type="SUPFAM" id="SSF54897">
    <property type="entry name" value="Protease propeptides/inhibitors"/>
    <property type="match status" value="1"/>
</dbReference>
<evidence type="ECO:0000259" key="11">
    <source>
        <dbReference type="Pfam" id="PF02225"/>
    </source>
</evidence>
<dbReference type="InterPro" id="IPR023828">
    <property type="entry name" value="Peptidase_S8_Ser-AS"/>
</dbReference>
<organism evidence="13 14">
    <name type="scientific">Shewanella cyperi</name>
    <dbReference type="NCBI Taxonomy" id="2814292"/>
    <lineage>
        <taxon>Bacteria</taxon>
        <taxon>Pseudomonadati</taxon>
        <taxon>Pseudomonadota</taxon>
        <taxon>Gammaproteobacteria</taxon>
        <taxon>Alteromonadales</taxon>
        <taxon>Shewanellaceae</taxon>
        <taxon>Shewanella</taxon>
    </lineage>
</organism>
<dbReference type="PROSITE" id="PS00137">
    <property type="entry name" value="SUBTILASE_HIS"/>
    <property type="match status" value="1"/>
</dbReference>
<evidence type="ECO:0000259" key="12">
    <source>
        <dbReference type="Pfam" id="PF22148"/>
    </source>
</evidence>
<feature type="active site" description="Charge relay system" evidence="7 8">
    <location>
        <position position="159"/>
    </location>
</feature>
<evidence type="ECO:0000256" key="9">
    <source>
        <dbReference type="SAM" id="SignalP"/>
    </source>
</evidence>
<dbReference type="InterPro" id="IPR000209">
    <property type="entry name" value="Peptidase_S8/S53_dom"/>
</dbReference>
<evidence type="ECO:0000256" key="7">
    <source>
        <dbReference type="PIRSR" id="PIRSR615500-1"/>
    </source>
</evidence>
<dbReference type="GO" id="GO:0006508">
    <property type="term" value="P:proteolysis"/>
    <property type="evidence" value="ECO:0007669"/>
    <property type="project" value="UniProtKB-KW"/>
</dbReference>
<dbReference type="Pfam" id="PF22148">
    <property type="entry name" value="Fervidolysin_NPro-like"/>
    <property type="match status" value="1"/>
</dbReference>
<dbReference type="GO" id="GO:0046872">
    <property type="term" value="F:metal ion binding"/>
    <property type="evidence" value="ECO:0007669"/>
    <property type="project" value="UniProtKB-KW"/>
</dbReference>
<feature type="domain" description="Fervidolysin-like N-terminal prodomain" evidence="12">
    <location>
        <begin position="32"/>
        <end position="89"/>
    </location>
</feature>
<dbReference type="InterPro" id="IPR015500">
    <property type="entry name" value="Peptidase_S8_subtilisin-rel"/>
</dbReference>
<dbReference type="Proteomes" id="UP000663281">
    <property type="component" value="Chromosome"/>
</dbReference>
<dbReference type="InterPro" id="IPR022398">
    <property type="entry name" value="Peptidase_S8_His-AS"/>
</dbReference>
<evidence type="ECO:0000256" key="8">
    <source>
        <dbReference type="PROSITE-ProRule" id="PRU01240"/>
    </source>
</evidence>
<dbReference type="PANTHER" id="PTHR43806:SF11">
    <property type="entry name" value="CEREVISIN-RELATED"/>
    <property type="match status" value="1"/>
</dbReference>
<dbReference type="Gene3D" id="3.30.70.80">
    <property type="entry name" value="Peptidase S8 propeptide/proteinase inhibitor I9"/>
    <property type="match status" value="1"/>
</dbReference>
<feature type="active site" description="Charge relay system" evidence="7 8">
    <location>
        <position position="435"/>
    </location>
</feature>
<evidence type="ECO:0000256" key="1">
    <source>
        <dbReference type="ARBA" id="ARBA00011073"/>
    </source>
</evidence>
<keyword evidence="4" id="KW-0479">Metal-binding</keyword>
<dbReference type="KEGG" id="scyp:JYB88_05095"/>
<keyword evidence="14" id="KW-1185">Reference proteome</keyword>
<dbReference type="InterPro" id="IPR050131">
    <property type="entry name" value="Peptidase_S8_subtilisin-like"/>
</dbReference>
<dbReference type="InterPro" id="IPR036852">
    <property type="entry name" value="Peptidase_S8/S53_dom_sf"/>
</dbReference>